<sequence>MKTNVGTIDRVIRILLGLLLIGLSLTGTIGLWGWIGVVPLATGVMRFCPLYPLLGISTCSK</sequence>
<evidence type="ECO:0000313" key="4">
    <source>
        <dbReference type="Proteomes" id="UP000275199"/>
    </source>
</evidence>
<proteinExistence type="predicted"/>
<dbReference type="InterPro" id="IPR021309">
    <property type="entry name" value="YgaP-like_TM"/>
</dbReference>
<keyword evidence="4" id="KW-1185">Reference proteome</keyword>
<organism evidence="3 4">
    <name type="scientific">Pseudomonas neustonica</name>
    <dbReference type="NCBI Taxonomy" id="2487346"/>
    <lineage>
        <taxon>Bacteria</taxon>
        <taxon>Pseudomonadati</taxon>
        <taxon>Pseudomonadota</taxon>
        <taxon>Gammaproteobacteria</taxon>
        <taxon>Pseudomonadales</taxon>
        <taxon>Pseudomonadaceae</taxon>
        <taxon>Pseudomonas</taxon>
    </lineage>
</organism>
<keyword evidence="1" id="KW-0472">Membrane</keyword>
<evidence type="ECO:0000313" key="3">
    <source>
        <dbReference type="EMBL" id="ROZ81910.1"/>
    </source>
</evidence>
<dbReference type="Pfam" id="PF11127">
    <property type="entry name" value="YgaP-like_TM"/>
    <property type="match status" value="1"/>
</dbReference>
<feature type="domain" description="Inner membrane protein YgaP-like transmembrane" evidence="2">
    <location>
        <begin position="1"/>
        <end position="60"/>
    </location>
</feature>
<evidence type="ECO:0000259" key="2">
    <source>
        <dbReference type="Pfam" id="PF11127"/>
    </source>
</evidence>
<comment type="caution">
    <text evidence="3">The sequence shown here is derived from an EMBL/GenBank/DDBJ whole genome shotgun (WGS) entry which is preliminary data.</text>
</comment>
<keyword evidence="1" id="KW-0812">Transmembrane</keyword>
<keyword evidence="1" id="KW-1133">Transmembrane helix</keyword>
<evidence type="ECO:0000256" key="1">
    <source>
        <dbReference type="SAM" id="Phobius"/>
    </source>
</evidence>
<gene>
    <name evidence="3" type="ORF">EF096_16620</name>
</gene>
<dbReference type="Proteomes" id="UP000275199">
    <property type="component" value="Unassembled WGS sequence"/>
</dbReference>
<dbReference type="RefSeq" id="WP_123890907.1">
    <property type="nucleotide sequence ID" value="NZ_RKKU01000026.1"/>
</dbReference>
<reference evidence="3 4" key="1">
    <citation type="submission" date="2018-11" db="EMBL/GenBank/DDBJ databases">
        <authorList>
            <person name="Jang G.I."/>
            <person name="Hwang C.Y."/>
        </authorList>
    </citation>
    <scope>NUCLEOTIDE SEQUENCE [LARGE SCALE GENOMIC DNA]</scope>
    <source>
        <strain evidence="3 4">SSM26</strain>
    </source>
</reference>
<dbReference type="EMBL" id="RKKU01000026">
    <property type="protein sequence ID" value="ROZ81910.1"/>
    <property type="molecule type" value="Genomic_DNA"/>
</dbReference>
<name>A0ABX9XEE5_9PSED</name>
<feature type="transmembrane region" description="Helical" evidence="1">
    <location>
        <begin position="12"/>
        <end position="35"/>
    </location>
</feature>
<protein>
    <submittedName>
        <fullName evidence="3">DUF2892 domain-containing protein</fullName>
    </submittedName>
</protein>
<accession>A0ABX9XEE5</accession>